<protein>
    <submittedName>
        <fullName evidence="2">Uncharacterized protein</fullName>
    </submittedName>
</protein>
<evidence type="ECO:0000313" key="2">
    <source>
        <dbReference type="EMBL" id="GAA3355144.1"/>
    </source>
</evidence>
<sequence>MRPWTTRTLQAAVVAAGFAAVGAGTASAAPTPDLAKPDLSTVPDTIGATVPVNACSAQDAPGFNSTKAPCVDAQLRAEAPNVVKQVGADIVTTTHGVAGELRDGKQLDEAKLTRISQHIGDERLRVEGLAKTRPTIGFDVEPRHTGIVDSHAPGGGFLKGEIGPRQPDHQGVSTGDTAVALTAAQGYTVGPAARPDELLKHDFRGGDLPEVGDVVPAAGKVADMTKADELTSVPGQVVHGLATGLPQLPGQR</sequence>
<gene>
    <name evidence="2" type="ORF">GCM10020366_14060</name>
</gene>
<organism evidence="2 3">
    <name type="scientific">Saccharopolyspora gregorii</name>
    <dbReference type="NCBI Taxonomy" id="33914"/>
    <lineage>
        <taxon>Bacteria</taxon>
        <taxon>Bacillati</taxon>
        <taxon>Actinomycetota</taxon>
        <taxon>Actinomycetes</taxon>
        <taxon>Pseudonocardiales</taxon>
        <taxon>Pseudonocardiaceae</taxon>
        <taxon>Saccharopolyspora</taxon>
    </lineage>
</organism>
<proteinExistence type="predicted"/>
<evidence type="ECO:0000256" key="1">
    <source>
        <dbReference type="SAM" id="SignalP"/>
    </source>
</evidence>
<dbReference type="Proteomes" id="UP001500483">
    <property type="component" value="Unassembled WGS sequence"/>
</dbReference>
<evidence type="ECO:0000313" key="3">
    <source>
        <dbReference type="Proteomes" id="UP001500483"/>
    </source>
</evidence>
<accession>A0ABP6RPE9</accession>
<dbReference type="EMBL" id="BAAAYK010000038">
    <property type="protein sequence ID" value="GAA3355144.1"/>
    <property type="molecule type" value="Genomic_DNA"/>
</dbReference>
<feature type="chain" id="PRO_5045434805" evidence="1">
    <location>
        <begin position="29"/>
        <end position="252"/>
    </location>
</feature>
<feature type="signal peptide" evidence="1">
    <location>
        <begin position="1"/>
        <end position="28"/>
    </location>
</feature>
<name>A0ABP6RPE9_9PSEU</name>
<keyword evidence="3" id="KW-1185">Reference proteome</keyword>
<reference evidence="3" key="1">
    <citation type="journal article" date="2019" name="Int. J. Syst. Evol. Microbiol.">
        <title>The Global Catalogue of Microorganisms (GCM) 10K type strain sequencing project: providing services to taxonomists for standard genome sequencing and annotation.</title>
        <authorList>
            <consortium name="The Broad Institute Genomics Platform"/>
            <consortium name="The Broad Institute Genome Sequencing Center for Infectious Disease"/>
            <person name="Wu L."/>
            <person name="Ma J."/>
        </authorList>
    </citation>
    <scope>NUCLEOTIDE SEQUENCE [LARGE SCALE GENOMIC DNA]</scope>
    <source>
        <strain evidence="3">JCM 9687</strain>
    </source>
</reference>
<comment type="caution">
    <text evidence="2">The sequence shown here is derived from an EMBL/GenBank/DDBJ whole genome shotgun (WGS) entry which is preliminary data.</text>
</comment>
<keyword evidence="1" id="KW-0732">Signal</keyword>